<dbReference type="PANTHER" id="PTHR43646">
    <property type="entry name" value="GLYCOSYLTRANSFERASE"/>
    <property type="match status" value="1"/>
</dbReference>
<keyword evidence="2" id="KW-1003">Cell membrane</keyword>
<name>A0A5C1I146_9SPHI</name>
<feature type="transmembrane region" description="Helical" evidence="6">
    <location>
        <begin position="331"/>
        <end position="349"/>
    </location>
</feature>
<dbReference type="RefSeq" id="WP_112567968.1">
    <property type="nucleotide sequence ID" value="NZ_CP043450.1"/>
</dbReference>
<dbReference type="PANTHER" id="PTHR43646:SF2">
    <property type="entry name" value="GLYCOSYLTRANSFERASE 2-LIKE DOMAIN-CONTAINING PROTEIN"/>
    <property type="match status" value="1"/>
</dbReference>
<keyword evidence="6" id="KW-1133">Transmembrane helix</keyword>
<evidence type="ECO:0000313" key="8">
    <source>
        <dbReference type="EMBL" id="QEM11539.1"/>
    </source>
</evidence>
<reference evidence="8" key="1">
    <citation type="submission" date="2019-08" db="EMBL/GenBank/DDBJ databases">
        <title>Comparative genome analysis confer to the adaptation heavy metal polluted environment.</title>
        <authorList>
            <person name="Li Y."/>
        </authorList>
    </citation>
    <scope>NUCLEOTIDE SEQUENCE [LARGE SCALE GENOMIC DNA]</scope>
    <source>
        <strain evidence="8">P1</strain>
    </source>
</reference>
<evidence type="ECO:0000256" key="2">
    <source>
        <dbReference type="ARBA" id="ARBA00022475"/>
    </source>
</evidence>
<dbReference type="Gene3D" id="3.90.550.10">
    <property type="entry name" value="Spore Coat Polysaccharide Biosynthesis Protein SpsA, Chain A"/>
    <property type="match status" value="1"/>
</dbReference>
<comment type="subcellular location">
    <subcellularLocation>
        <location evidence="1">Cell membrane</location>
    </subcellularLocation>
</comment>
<dbReference type="AlphaFoldDB" id="A0A5C1I146"/>
<dbReference type="KEGG" id="mrub:DEO27_016400"/>
<dbReference type="EMBL" id="CP043450">
    <property type="protein sequence ID" value="QEM11539.1"/>
    <property type="molecule type" value="Genomic_DNA"/>
</dbReference>
<feature type="domain" description="Glycosyltransferase 2-like" evidence="7">
    <location>
        <begin position="44"/>
        <end position="215"/>
    </location>
</feature>
<sequence>MILFWYSVILFVTTLGLNFYLLWGFSQIKQVSQQPLMDNPPSLSIIIPVRNEEEDLEKALQSVCHINYPNHRIIVINDRSTDRTAEILESFASHYPQLQVTTISTLPEGWLGKNNALYQGYLSNTDEWMLFADADIVFHPDAINKAVGYAVKQQLDHLTILPEVVSRSSILNSVLATFGIMLMIDMKPWEAKNPKSKASSGIGAFNLVRRTAYEKFGTHQRIKLRPDDDLQLGRIMKHDGFRQDVLAGLGYVCLEWYKNLGEFGRGVQKNSFAVANYSLAQAIFNVINMLLSVALPMPLMFIFGDTTIRIMAGIMLLFHMIYMMMVPPNKWWYAFMIPFSGFFLAWHFLKASILTVARGGIYWRDSFYSLKVLKGEE</sequence>
<feature type="transmembrane region" description="Helical" evidence="6">
    <location>
        <begin position="274"/>
        <end position="295"/>
    </location>
</feature>
<evidence type="ECO:0000313" key="9">
    <source>
        <dbReference type="Proteomes" id="UP000251402"/>
    </source>
</evidence>
<dbReference type="OrthoDB" id="9800276at2"/>
<keyword evidence="3" id="KW-0328">Glycosyltransferase</keyword>
<keyword evidence="5 6" id="KW-0472">Membrane</keyword>
<dbReference type="CDD" id="cd00761">
    <property type="entry name" value="Glyco_tranf_GTA_type"/>
    <property type="match status" value="1"/>
</dbReference>
<accession>A0A5C1I146</accession>
<dbReference type="InterPro" id="IPR029044">
    <property type="entry name" value="Nucleotide-diphossugar_trans"/>
</dbReference>
<dbReference type="Proteomes" id="UP000251402">
    <property type="component" value="Chromosome"/>
</dbReference>
<organism evidence="8 9">
    <name type="scientific">Mucilaginibacter rubeus</name>
    <dbReference type="NCBI Taxonomy" id="2027860"/>
    <lineage>
        <taxon>Bacteria</taxon>
        <taxon>Pseudomonadati</taxon>
        <taxon>Bacteroidota</taxon>
        <taxon>Sphingobacteriia</taxon>
        <taxon>Sphingobacteriales</taxon>
        <taxon>Sphingobacteriaceae</taxon>
        <taxon>Mucilaginibacter</taxon>
    </lineage>
</organism>
<dbReference type="InterPro" id="IPR001173">
    <property type="entry name" value="Glyco_trans_2-like"/>
</dbReference>
<keyword evidence="9" id="KW-1185">Reference proteome</keyword>
<evidence type="ECO:0000256" key="3">
    <source>
        <dbReference type="ARBA" id="ARBA00022676"/>
    </source>
</evidence>
<keyword evidence="4" id="KW-0808">Transferase</keyword>
<evidence type="ECO:0000256" key="1">
    <source>
        <dbReference type="ARBA" id="ARBA00004236"/>
    </source>
</evidence>
<evidence type="ECO:0000256" key="6">
    <source>
        <dbReference type="SAM" id="Phobius"/>
    </source>
</evidence>
<keyword evidence="6" id="KW-0812">Transmembrane</keyword>
<dbReference type="GO" id="GO:0016757">
    <property type="term" value="F:glycosyltransferase activity"/>
    <property type="evidence" value="ECO:0007669"/>
    <property type="project" value="UniProtKB-KW"/>
</dbReference>
<dbReference type="SUPFAM" id="SSF53448">
    <property type="entry name" value="Nucleotide-diphospho-sugar transferases"/>
    <property type="match status" value="1"/>
</dbReference>
<gene>
    <name evidence="8" type="ORF">DEO27_016400</name>
</gene>
<feature type="transmembrane region" description="Helical" evidence="6">
    <location>
        <begin position="6"/>
        <end position="25"/>
    </location>
</feature>
<protein>
    <submittedName>
        <fullName evidence="8">Glycosyltransferase</fullName>
    </submittedName>
</protein>
<dbReference type="Pfam" id="PF00535">
    <property type="entry name" value="Glycos_transf_2"/>
    <property type="match status" value="1"/>
</dbReference>
<feature type="transmembrane region" description="Helical" evidence="6">
    <location>
        <begin position="307"/>
        <end position="325"/>
    </location>
</feature>
<evidence type="ECO:0000256" key="5">
    <source>
        <dbReference type="ARBA" id="ARBA00023136"/>
    </source>
</evidence>
<evidence type="ECO:0000259" key="7">
    <source>
        <dbReference type="Pfam" id="PF00535"/>
    </source>
</evidence>
<dbReference type="GO" id="GO:0005886">
    <property type="term" value="C:plasma membrane"/>
    <property type="evidence" value="ECO:0007669"/>
    <property type="project" value="UniProtKB-SubCell"/>
</dbReference>
<evidence type="ECO:0000256" key="4">
    <source>
        <dbReference type="ARBA" id="ARBA00022679"/>
    </source>
</evidence>
<proteinExistence type="predicted"/>